<proteinExistence type="predicted"/>
<dbReference type="Proteomes" id="UP001147746">
    <property type="component" value="Unassembled WGS sequence"/>
</dbReference>
<reference evidence="3" key="1">
    <citation type="submission" date="2022-12" db="EMBL/GenBank/DDBJ databases">
        <authorList>
            <person name="Petersen C."/>
        </authorList>
    </citation>
    <scope>NUCLEOTIDE SEQUENCE</scope>
    <source>
        <strain evidence="3">IBT 21472</strain>
    </source>
</reference>
<accession>A0A9W9Q0D3</accession>
<gene>
    <name evidence="3" type="ORF">N7476_006440</name>
</gene>
<feature type="transmembrane region" description="Helical" evidence="2">
    <location>
        <begin position="129"/>
        <end position="151"/>
    </location>
</feature>
<protein>
    <submittedName>
        <fullName evidence="3">Uncharacterized protein</fullName>
    </submittedName>
</protein>
<keyword evidence="2" id="KW-1133">Transmembrane helix</keyword>
<organism evidence="3 4">
    <name type="scientific">Penicillium atrosanguineum</name>
    <dbReference type="NCBI Taxonomy" id="1132637"/>
    <lineage>
        <taxon>Eukaryota</taxon>
        <taxon>Fungi</taxon>
        <taxon>Dikarya</taxon>
        <taxon>Ascomycota</taxon>
        <taxon>Pezizomycotina</taxon>
        <taxon>Eurotiomycetes</taxon>
        <taxon>Eurotiomycetidae</taxon>
        <taxon>Eurotiales</taxon>
        <taxon>Aspergillaceae</taxon>
        <taxon>Penicillium</taxon>
    </lineage>
</organism>
<comment type="caution">
    <text evidence="3">The sequence shown here is derived from an EMBL/GenBank/DDBJ whole genome shotgun (WGS) entry which is preliminary data.</text>
</comment>
<evidence type="ECO:0000256" key="2">
    <source>
        <dbReference type="SAM" id="Phobius"/>
    </source>
</evidence>
<name>A0A9W9Q0D3_9EURO</name>
<dbReference type="OrthoDB" id="5421765at2759"/>
<keyword evidence="2" id="KW-0812">Transmembrane</keyword>
<keyword evidence="4" id="KW-1185">Reference proteome</keyword>
<feature type="compositionally biased region" description="Low complexity" evidence="1">
    <location>
        <begin position="92"/>
        <end position="123"/>
    </location>
</feature>
<sequence length="455" mass="47581">MSENIEVRQAEAAEYSSSVAGSSSSVVSSSSSVAGSSSSSALPSAESPSSSSIAAGDSTSAASAAAATTTIQDAGATLITTTKPSALIPTATVQSSSRTPSSTPSVPNVTSSKFSSSASQKGSYSSGTLAGAIVGSIAGTCLIALLAFFYLRRRKGKIARGTTRSSTTDTSEIPKHPGTIQSRFLGTTAAVPYEKHTPVPPAIGSQLFDLASYIPSPADDSAVCMRIQTLFDQASLHIDNYYSRPNPTVRLTPNAIVSLNKFDSPFLPSPLATLLSNPRSQRPALTHALVRALLHAIQPGSQTGSLLPPCFSMSPKKQLSGGIDSDDYQAMFAWRMLTASMFTRSRDVQRPISVVPQGVAITALAESFNTAFAPYSDPHLSEAGRLGHLQSVVEATAELGAWLFAQPCSFEFRWTPLVTPLNQVIVSPAVVKVGDEQGRALSVPHTLVEETLARI</sequence>
<evidence type="ECO:0000256" key="1">
    <source>
        <dbReference type="SAM" id="MobiDB-lite"/>
    </source>
</evidence>
<evidence type="ECO:0000313" key="3">
    <source>
        <dbReference type="EMBL" id="KAJ5316133.1"/>
    </source>
</evidence>
<keyword evidence="2" id="KW-0472">Membrane</keyword>
<feature type="region of interest" description="Disordered" evidence="1">
    <location>
        <begin position="1"/>
        <end position="56"/>
    </location>
</feature>
<reference evidence="3" key="2">
    <citation type="journal article" date="2023" name="IMA Fungus">
        <title>Comparative genomic study of the Penicillium genus elucidates a diverse pangenome and 15 lateral gene transfer events.</title>
        <authorList>
            <person name="Petersen C."/>
            <person name="Sorensen T."/>
            <person name="Nielsen M.R."/>
            <person name="Sondergaard T.E."/>
            <person name="Sorensen J.L."/>
            <person name="Fitzpatrick D.A."/>
            <person name="Frisvad J.C."/>
            <person name="Nielsen K.L."/>
        </authorList>
    </citation>
    <scope>NUCLEOTIDE SEQUENCE</scope>
    <source>
        <strain evidence="3">IBT 21472</strain>
    </source>
</reference>
<dbReference type="AlphaFoldDB" id="A0A9W9Q0D3"/>
<evidence type="ECO:0000313" key="4">
    <source>
        <dbReference type="Proteomes" id="UP001147746"/>
    </source>
</evidence>
<feature type="compositionally biased region" description="Basic and acidic residues" evidence="1">
    <location>
        <begin position="1"/>
        <end position="11"/>
    </location>
</feature>
<dbReference type="EMBL" id="JAPZBO010000005">
    <property type="protein sequence ID" value="KAJ5316133.1"/>
    <property type="molecule type" value="Genomic_DNA"/>
</dbReference>
<feature type="region of interest" description="Disordered" evidence="1">
    <location>
        <begin position="89"/>
        <end position="123"/>
    </location>
</feature>
<feature type="compositionally biased region" description="Low complexity" evidence="1">
    <location>
        <begin position="12"/>
        <end position="56"/>
    </location>
</feature>